<keyword evidence="3" id="KW-0805">Transcription regulation</keyword>
<dbReference type="InterPro" id="IPR013011">
    <property type="entry name" value="PTS_EIIB_2"/>
</dbReference>
<dbReference type="PANTHER" id="PTHR30185:SF18">
    <property type="entry name" value="TRANSCRIPTIONAL REGULATOR MTLR"/>
    <property type="match status" value="1"/>
</dbReference>
<dbReference type="PROSITE" id="PS51372">
    <property type="entry name" value="PRD_2"/>
    <property type="match status" value="1"/>
</dbReference>
<name>A0ABT9WNG8_9BACI</name>
<dbReference type="SUPFAM" id="SSF46785">
    <property type="entry name" value="Winged helix' DNA-binding domain"/>
    <property type="match status" value="1"/>
</dbReference>
<comment type="caution">
    <text evidence="7">The sequence shown here is derived from an EMBL/GenBank/DDBJ whole genome shotgun (WGS) entry which is preliminary data.</text>
</comment>
<keyword evidence="4" id="KW-0804">Transcription</keyword>
<dbReference type="InterPro" id="IPR036388">
    <property type="entry name" value="WH-like_DNA-bd_sf"/>
</dbReference>
<dbReference type="InterPro" id="IPR036095">
    <property type="entry name" value="PTS_EIIB-like_sf"/>
</dbReference>
<gene>
    <name evidence="7" type="ORF">J2S08_000526</name>
</gene>
<keyword evidence="2" id="KW-0677">Repeat</keyword>
<dbReference type="InterPro" id="IPR013196">
    <property type="entry name" value="HTH_11"/>
</dbReference>
<dbReference type="PANTHER" id="PTHR30185">
    <property type="entry name" value="CRYPTIC BETA-GLUCOSIDE BGL OPERON ANTITERMINATOR"/>
    <property type="match status" value="1"/>
</dbReference>
<dbReference type="InterPro" id="IPR036390">
    <property type="entry name" value="WH_DNA-bd_sf"/>
</dbReference>
<evidence type="ECO:0000259" key="6">
    <source>
        <dbReference type="PROSITE" id="PS51372"/>
    </source>
</evidence>
<protein>
    <submittedName>
        <fullName evidence="7">Transcriptional antiterminator</fullName>
    </submittedName>
</protein>
<dbReference type="Pfam" id="PF00874">
    <property type="entry name" value="PRD"/>
    <property type="match status" value="1"/>
</dbReference>
<dbReference type="SUPFAM" id="SSF52794">
    <property type="entry name" value="PTS system IIB component-like"/>
    <property type="match status" value="1"/>
</dbReference>
<dbReference type="Gene3D" id="1.10.1790.10">
    <property type="entry name" value="PRD domain"/>
    <property type="match status" value="1"/>
</dbReference>
<evidence type="ECO:0000256" key="3">
    <source>
        <dbReference type="ARBA" id="ARBA00023015"/>
    </source>
</evidence>
<sequence>MLTMRENLIVSKLIEARKTIRIKDLSKELEVSTRTIKYDLENIRKWLEQFSIEIYAQPNKGLWLECSENEKLQLYRAMIENKNESFYVDQHARLERILYMFFVKEGYITASQLADQIQVSRNTIINDLKAFEEFIQPWMLHLERKQRKGYRIVGKEIHLRLLTEHIIRENVSDYDMYHIFTTIQTGKIDELSLNLDDTILAACKNVMKQSREILLEAKGESISHVEILSIFIRLTIMLVRMDCGCTIGSYRLFQSDDKSSSFLEKLMARVCTEYQVPMLEDEFHYVHRNFLLDQKLDLVKITNQIIHYVSKKEDVPYVQDVKLYGNLLAHLSLRFEKSTTYLTEINPFKEEIKNSHFSLFSHIRDACLKYIGPYTSIVHDSFISFITLHFLVSYENVFKKKPCVTALYVCSTGRGVARLIKNRVEREIKQIEIAAYCSMLEVEERMKEQDIDLIISVFPLKANVPVIIVDSVPSEENIRAIREAVYEIIQETADTSTAFLQQSNQAFEEEKNNEEISQEIILKGFEIAHEIMDTFGSQLHPDRKEGFMIHLFLMVHRFYFNKQYDHFMIRSKEKHQTEQLLEQLDTVLKKYHVSVNKTELISLSQYFK</sequence>
<accession>A0ABT9WNG8</accession>
<evidence type="ECO:0000313" key="7">
    <source>
        <dbReference type="EMBL" id="MDQ0174693.1"/>
    </source>
</evidence>
<dbReference type="InterPro" id="IPR050661">
    <property type="entry name" value="BglG_antiterminators"/>
</dbReference>
<feature type="domain" description="PRD" evidence="6">
    <location>
        <begin position="293"/>
        <end position="400"/>
    </location>
</feature>
<evidence type="ECO:0000313" key="8">
    <source>
        <dbReference type="Proteomes" id="UP001223586"/>
    </source>
</evidence>
<evidence type="ECO:0000256" key="1">
    <source>
        <dbReference type="ARBA" id="ARBA00022679"/>
    </source>
</evidence>
<dbReference type="Gene3D" id="3.40.50.2300">
    <property type="match status" value="1"/>
</dbReference>
<dbReference type="InterPro" id="IPR011608">
    <property type="entry name" value="PRD"/>
</dbReference>
<dbReference type="PROSITE" id="PS51099">
    <property type="entry name" value="PTS_EIIB_TYPE_2"/>
    <property type="match status" value="1"/>
</dbReference>
<dbReference type="EMBL" id="JAUSTT010000002">
    <property type="protein sequence ID" value="MDQ0174693.1"/>
    <property type="molecule type" value="Genomic_DNA"/>
</dbReference>
<dbReference type="CDD" id="cd05568">
    <property type="entry name" value="PTS_IIB_bgl_like"/>
    <property type="match status" value="1"/>
</dbReference>
<keyword evidence="1" id="KW-0808">Transferase</keyword>
<evidence type="ECO:0000256" key="4">
    <source>
        <dbReference type="ARBA" id="ARBA00023163"/>
    </source>
</evidence>
<dbReference type="Proteomes" id="UP001223586">
    <property type="component" value="Unassembled WGS sequence"/>
</dbReference>
<organism evidence="7 8">
    <name type="scientific">Bacillus chungangensis</name>
    <dbReference type="NCBI Taxonomy" id="587633"/>
    <lineage>
        <taxon>Bacteria</taxon>
        <taxon>Bacillati</taxon>
        <taxon>Bacillota</taxon>
        <taxon>Bacilli</taxon>
        <taxon>Bacillales</taxon>
        <taxon>Bacillaceae</taxon>
        <taxon>Bacillus</taxon>
    </lineage>
</organism>
<feature type="domain" description="PTS EIIB type-2" evidence="5">
    <location>
        <begin position="404"/>
        <end position="493"/>
    </location>
</feature>
<dbReference type="Gene3D" id="1.10.10.10">
    <property type="entry name" value="Winged helix-like DNA-binding domain superfamily/Winged helix DNA-binding domain"/>
    <property type="match status" value="2"/>
</dbReference>
<reference evidence="7 8" key="1">
    <citation type="submission" date="2023-07" db="EMBL/GenBank/DDBJ databases">
        <title>Genomic Encyclopedia of Type Strains, Phase IV (KMG-IV): sequencing the most valuable type-strain genomes for metagenomic binning, comparative biology and taxonomic classification.</title>
        <authorList>
            <person name="Goeker M."/>
        </authorList>
    </citation>
    <scope>NUCLEOTIDE SEQUENCE [LARGE SCALE GENOMIC DNA]</scope>
    <source>
        <strain evidence="7 8">DSM 23837</strain>
    </source>
</reference>
<evidence type="ECO:0000256" key="2">
    <source>
        <dbReference type="ARBA" id="ARBA00022737"/>
    </source>
</evidence>
<dbReference type="Pfam" id="PF08279">
    <property type="entry name" value="HTH_11"/>
    <property type="match status" value="2"/>
</dbReference>
<proteinExistence type="predicted"/>
<keyword evidence="8" id="KW-1185">Reference proteome</keyword>
<evidence type="ECO:0000259" key="5">
    <source>
        <dbReference type="PROSITE" id="PS51099"/>
    </source>
</evidence>
<dbReference type="InterPro" id="IPR036634">
    <property type="entry name" value="PRD_sf"/>
</dbReference>
<dbReference type="SUPFAM" id="SSF63520">
    <property type="entry name" value="PTS-regulatory domain, PRD"/>
    <property type="match status" value="2"/>
</dbReference>